<dbReference type="GeneID" id="56027242"/>
<evidence type="ECO:0000256" key="1">
    <source>
        <dbReference type="SAM" id="MobiDB-lite"/>
    </source>
</evidence>
<feature type="region of interest" description="Disordered" evidence="1">
    <location>
        <begin position="152"/>
        <end position="192"/>
    </location>
</feature>
<proteinExistence type="predicted"/>
<dbReference type="OrthoDB" id="304574at2157"/>
<organism evidence="2 3">
    <name type="scientific">Halorarum halophilum</name>
    <dbReference type="NCBI Taxonomy" id="2743090"/>
    <lineage>
        <taxon>Archaea</taxon>
        <taxon>Methanobacteriati</taxon>
        <taxon>Methanobacteriota</taxon>
        <taxon>Stenosarchaea group</taxon>
        <taxon>Halobacteria</taxon>
        <taxon>Halobacteriales</taxon>
        <taxon>Haloferacaceae</taxon>
        <taxon>Halorarum</taxon>
    </lineage>
</organism>
<accession>A0A7D5G9S3</accession>
<gene>
    <name evidence="2" type="ORF">HUG10_00375</name>
</gene>
<evidence type="ECO:0000313" key="2">
    <source>
        <dbReference type="EMBL" id="QLG26086.1"/>
    </source>
</evidence>
<dbReference type="InterPro" id="IPR029068">
    <property type="entry name" value="Glyas_Bleomycin-R_OHBP_Dase"/>
</dbReference>
<dbReference type="KEGG" id="halg:HUG10_00375"/>
<dbReference type="Proteomes" id="UP000509750">
    <property type="component" value="Chromosome"/>
</dbReference>
<dbReference type="SUPFAM" id="SSF54593">
    <property type="entry name" value="Glyoxalase/Bleomycin resistance protein/Dihydroxybiphenyl dioxygenase"/>
    <property type="match status" value="2"/>
</dbReference>
<dbReference type="EMBL" id="CP058529">
    <property type="protein sequence ID" value="QLG26086.1"/>
    <property type="molecule type" value="Genomic_DNA"/>
</dbReference>
<evidence type="ECO:0000313" key="3">
    <source>
        <dbReference type="Proteomes" id="UP000509750"/>
    </source>
</evidence>
<sequence>MRRTPALAHLALEVHDLDRAADFYADRLSLVPTRRGDTELAFDVGGTELVCRRPTSVPRGGLHVHFAFETPRTEYDSWRAQFPDAEEVAFGSFRSLYPFDDDSHCPEIAGLADGGRGLVGVFEVVLEVANVDAAERSYRALGFEPVDRGTKRRRVRLRGPTVDDGSDADASGGDPETDGTGMGSDSDAPRPFDLELWEPQLGLAGARGGAHVDFGVRVADPAAAAERAFGDLPSVRLLEHDDGSVELYDPDGHHLVLLPA</sequence>
<dbReference type="AlphaFoldDB" id="A0A7D5G9S3"/>
<name>A0A7D5G9S3_9EURY</name>
<keyword evidence="3" id="KW-1185">Reference proteome</keyword>
<protein>
    <submittedName>
        <fullName evidence="2">Fosmidomycin resistance protein</fullName>
    </submittedName>
</protein>
<dbReference type="Gene3D" id="3.10.180.10">
    <property type="entry name" value="2,3-Dihydroxybiphenyl 1,2-Dioxygenase, domain 1"/>
    <property type="match status" value="2"/>
</dbReference>
<feature type="compositionally biased region" description="Low complexity" evidence="1">
    <location>
        <begin position="158"/>
        <end position="174"/>
    </location>
</feature>
<reference evidence="2 3" key="1">
    <citation type="submission" date="2020-07" db="EMBL/GenBank/DDBJ databases">
        <title>Gai3-2, isolated from salt lake.</title>
        <authorList>
            <person name="Cui H."/>
            <person name="Shi X."/>
        </authorList>
    </citation>
    <scope>NUCLEOTIDE SEQUENCE [LARGE SCALE GENOMIC DNA]</scope>
    <source>
        <strain evidence="2 3">Gai3-2</strain>
    </source>
</reference>
<dbReference type="RefSeq" id="WP_179167661.1">
    <property type="nucleotide sequence ID" value="NZ_CP058529.1"/>
</dbReference>